<feature type="compositionally biased region" description="Basic and acidic residues" evidence="6">
    <location>
        <begin position="345"/>
        <end position="354"/>
    </location>
</feature>
<feature type="region of interest" description="Disordered" evidence="6">
    <location>
        <begin position="1"/>
        <end position="52"/>
    </location>
</feature>
<feature type="domain" description="TAFII28-like protein" evidence="7">
    <location>
        <begin position="436"/>
        <end position="519"/>
    </location>
</feature>
<keyword evidence="3" id="KW-0805">Transcription regulation</keyword>
<accession>A0A871RAQ6</accession>
<dbReference type="OrthoDB" id="28335at2759"/>
<dbReference type="Gene3D" id="1.10.20.10">
    <property type="entry name" value="Histone, subunit A"/>
    <property type="match status" value="1"/>
</dbReference>
<dbReference type="AlphaFoldDB" id="A0A871RAQ6"/>
<evidence type="ECO:0000256" key="6">
    <source>
        <dbReference type="SAM" id="MobiDB-lite"/>
    </source>
</evidence>
<dbReference type="GeneID" id="64576737"/>
<feature type="compositionally biased region" description="Polar residues" evidence="6">
    <location>
        <begin position="41"/>
        <end position="52"/>
    </location>
</feature>
<reference evidence="8" key="2">
    <citation type="journal article" name="BMC Genomics">
        <title>New genome assemblies reveal patterns of domestication and adaptation across Brettanomyces (Dekkera) species.</title>
        <authorList>
            <person name="Roach M.J."/>
            <person name="Borneman A.R."/>
        </authorList>
    </citation>
    <scope>NUCLEOTIDE SEQUENCE</scope>
    <source>
        <strain evidence="8">UCD 2041</strain>
    </source>
</reference>
<proteinExistence type="inferred from homology"/>
<dbReference type="Proteomes" id="UP000663131">
    <property type="component" value="Chromosome 7"/>
</dbReference>
<feature type="compositionally biased region" description="Basic residues" evidence="6">
    <location>
        <begin position="215"/>
        <end position="254"/>
    </location>
</feature>
<feature type="compositionally biased region" description="Basic and acidic residues" evidence="6">
    <location>
        <begin position="101"/>
        <end position="113"/>
    </location>
</feature>
<gene>
    <name evidence="8" type="ORF">BRETT_004814</name>
</gene>
<evidence type="ECO:0000313" key="9">
    <source>
        <dbReference type="Proteomes" id="UP000663131"/>
    </source>
</evidence>
<keyword evidence="5" id="KW-0539">Nucleus</keyword>
<feature type="compositionally biased region" description="Basic and acidic residues" evidence="6">
    <location>
        <begin position="25"/>
        <end position="35"/>
    </location>
</feature>
<comment type="similarity">
    <text evidence="2">Belongs to the TAF11 family.</text>
</comment>
<dbReference type="GO" id="GO:0046982">
    <property type="term" value="F:protein heterodimerization activity"/>
    <property type="evidence" value="ECO:0007669"/>
    <property type="project" value="InterPro"/>
</dbReference>
<feature type="compositionally biased region" description="Basic residues" evidence="6">
    <location>
        <begin position="114"/>
        <end position="127"/>
    </location>
</feature>
<dbReference type="PANTHER" id="PTHR13218:SF8">
    <property type="entry name" value="TRANSCRIPTION INITIATION FACTOR TFIID SUBUNIT 11"/>
    <property type="match status" value="1"/>
</dbReference>
<feature type="region of interest" description="Disordered" evidence="6">
    <location>
        <begin position="329"/>
        <end position="358"/>
    </location>
</feature>
<feature type="region of interest" description="Disordered" evidence="6">
    <location>
        <begin position="154"/>
        <end position="174"/>
    </location>
</feature>
<comment type="subcellular location">
    <subcellularLocation>
        <location evidence="1">Nucleus</location>
    </subcellularLocation>
</comment>
<name>A0A871RAQ6_DEKBR</name>
<dbReference type="SUPFAM" id="SSF47113">
    <property type="entry name" value="Histone-fold"/>
    <property type="match status" value="1"/>
</dbReference>
<sequence>MSDEFNLFGNIGDNPLGSGDQLDALFKKLEEEQHQLKQHSGPASSTNSLLSNIPQTIEESHISASLHASMRVESTHSSGGPIPFKLHHSKPTETKQAIQKVQKDQGKDRGEQPKKKRHYKKRTKKNKGKGELDFDLEKLTTDDILNYSPGLLFGDKQDSPSGSNGNIRNALSTSTADEADIQSFMRSLDPDNVGLGDLPFLGSGGVSSTDEEPKHKRGPGRPRKKRKYTKHKKDPNAPKKPKKPRKPRKPRKKKATESTGFNGMMDSTGLVSLKTEESSSDVALSRSASVLEESSAKAKSSNKIRINIPESLDQGAYFKNNMHIHGSQLSEAQAPKHKEHKKKIKLPEPEKPQPLDENGVPLDMIAGMKYLQTKFEAYKEVNIAEKLLSKKRDEDEGIERDDNDPDEPEFGDLLDLFGINPEEISLDLTLNEKRRLLLESMDKEQMSRYEFFRRTNLNTGSVRRLVSSTIGQSISTSLAKIIGGVGKMFVGNIVERAKDAQRKQFESQVIQQLNYKRALKKYENALQRLKAEGGTDFSQIQKPGPPPTFYEELRDQSKFPRRNPYTYNNFRVIIPDANTHLTADHIRAAYKLYGQETSYDINGRWSQQGGGNGLLFR</sequence>
<evidence type="ECO:0000256" key="4">
    <source>
        <dbReference type="ARBA" id="ARBA00023163"/>
    </source>
</evidence>
<dbReference type="InterPro" id="IPR009072">
    <property type="entry name" value="Histone-fold"/>
</dbReference>
<protein>
    <recommendedName>
        <fullName evidence="7">TAFII28-like protein domain-containing protein</fullName>
    </recommendedName>
</protein>
<organism evidence="8 9">
    <name type="scientific">Dekkera bruxellensis</name>
    <name type="common">Brettanomyces custersii</name>
    <dbReference type="NCBI Taxonomy" id="5007"/>
    <lineage>
        <taxon>Eukaryota</taxon>
        <taxon>Fungi</taxon>
        <taxon>Dikarya</taxon>
        <taxon>Ascomycota</taxon>
        <taxon>Saccharomycotina</taxon>
        <taxon>Pichiomycetes</taxon>
        <taxon>Pichiales</taxon>
        <taxon>Pichiaceae</taxon>
        <taxon>Brettanomyces</taxon>
    </lineage>
</organism>
<evidence type="ECO:0000256" key="2">
    <source>
        <dbReference type="ARBA" id="ARBA00009788"/>
    </source>
</evidence>
<dbReference type="RefSeq" id="XP_041136655.1">
    <property type="nucleotide sequence ID" value="XM_041283303.1"/>
</dbReference>
<dbReference type="CDD" id="cd08048">
    <property type="entry name" value="HFD_TAF11"/>
    <property type="match status" value="1"/>
</dbReference>
<dbReference type="GO" id="GO:0005669">
    <property type="term" value="C:transcription factor TFIID complex"/>
    <property type="evidence" value="ECO:0007669"/>
    <property type="project" value="InterPro"/>
</dbReference>
<dbReference type="GO" id="GO:0051123">
    <property type="term" value="P:RNA polymerase II preinitiation complex assembly"/>
    <property type="evidence" value="ECO:0007669"/>
    <property type="project" value="InterPro"/>
</dbReference>
<evidence type="ECO:0000313" key="8">
    <source>
        <dbReference type="EMBL" id="QOU20162.1"/>
    </source>
</evidence>
<dbReference type="EMBL" id="CP063135">
    <property type="protein sequence ID" value="QOU20162.1"/>
    <property type="molecule type" value="Genomic_DNA"/>
</dbReference>
<feature type="compositionally biased region" description="Basic residues" evidence="6">
    <location>
        <begin position="335"/>
        <end position="344"/>
    </location>
</feature>
<feature type="region of interest" description="Disordered" evidence="6">
    <location>
        <begin position="70"/>
        <end position="128"/>
    </location>
</feature>
<evidence type="ECO:0000256" key="1">
    <source>
        <dbReference type="ARBA" id="ARBA00004123"/>
    </source>
</evidence>
<reference evidence="8" key="1">
    <citation type="submission" date="2020-10" db="EMBL/GenBank/DDBJ databases">
        <authorList>
            <person name="Palmer J.M."/>
        </authorList>
    </citation>
    <scope>NUCLEOTIDE SEQUENCE</scope>
    <source>
        <strain evidence="8">UCD 2041</strain>
    </source>
</reference>
<feature type="compositionally biased region" description="Polar residues" evidence="6">
    <location>
        <begin position="159"/>
        <end position="174"/>
    </location>
</feature>
<dbReference type="GO" id="GO:0016251">
    <property type="term" value="F:RNA polymerase II general transcription initiation factor activity"/>
    <property type="evidence" value="ECO:0007669"/>
    <property type="project" value="TreeGrafter"/>
</dbReference>
<evidence type="ECO:0000259" key="7">
    <source>
        <dbReference type="Pfam" id="PF04719"/>
    </source>
</evidence>
<dbReference type="KEGG" id="bbrx:BRETT_004814"/>
<dbReference type="InterPro" id="IPR006809">
    <property type="entry name" value="TAFII28_dom"/>
</dbReference>
<evidence type="ECO:0000256" key="3">
    <source>
        <dbReference type="ARBA" id="ARBA00023015"/>
    </source>
</evidence>
<feature type="region of interest" description="Disordered" evidence="6">
    <location>
        <begin position="195"/>
        <end position="267"/>
    </location>
</feature>
<keyword evidence="4" id="KW-0804">Transcription</keyword>
<evidence type="ECO:0000256" key="5">
    <source>
        <dbReference type="ARBA" id="ARBA00023242"/>
    </source>
</evidence>
<dbReference type="InterPro" id="IPR045127">
    <property type="entry name" value="TAF11-like"/>
</dbReference>
<dbReference type="Pfam" id="PF04719">
    <property type="entry name" value="TAFII28"/>
    <property type="match status" value="1"/>
</dbReference>
<dbReference type="PANTHER" id="PTHR13218">
    <property type="entry name" value="TRANSCRIPTION INITIATION FACTOR TFIID SUBUNIT 11-RELATED"/>
    <property type="match status" value="1"/>
</dbReference>